<proteinExistence type="predicted"/>
<protein>
    <submittedName>
        <fullName evidence="1">DUF4280 domain-containing protein</fullName>
    </submittedName>
</protein>
<dbReference type="Pfam" id="PF14107">
    <property type="entry name" value="DUF4280"/>
    <property type="match status" value="1"/>
</dbReference>
<dbReference type="EMBL" id="CP042433">
    <property type="protein sequence ID" value="QEC56821.1"/>
    <property type="molecule type" value="Genomic_DNA"/>
</dbReference>
<reference evidence="1 2" key="1">
    <citation type="journal article" date="2015" name="Int. J. Syst. Evol. Microbiol.">
        <title>Flavisolibacter ginsenosidimutans sp. nov., with ginsenoside-converting activity isolated from soil used for cultivating ginseng.</title>
        <authorList>
            <person name="Zhao Y."/>
            <person name="Liu Q."/>
            <person name="Kang M.S."/>
            <person name="Jin F."/>
            <person name="Yu H."/>
            <person name="Im W.T."/>
        </authorList>
    </citation>
    <scope>NUCLEOTIDE SEQUENCE [LARGE SCALE GENOMIC DNA]</scope>
    <source>
        <strain evidence="1 2">Gsoil 636</strain>
    </source>
</reference>
<keyword evidence="2" id="KW-1185">Reference proteome</keyword>
<evidence type="ECO:0000313" key="1">
    <source>
        <dbReference type="EMBL" id="QEC56821.1"/>
    </source>
</evidence>
<dbReference type="KEGG" id="fgg:FSB75_13240"/>
<dbReference type="OrthoDB" id="882303at2"/>
<evidence type="ECO:0000313" key="2">
    <source>
        <dbReference type="Proteomes" id="UP000321204"/>
    </source>
</evidence>
<dbReference type="Proteomes" id="UP000321204">
    <property type="component" value="Chromosome"/>
</dbReference>
<sequence length="121" mass="12778">MMPKDDQIVVEGATIKCTMGDKSTTLKVTSNQSYKINGKKVATMMDFAPGANLFPPVATFGTCKPYKAVPPPGCFCTPIPAGAWINAFMKKKIGGKPAIKGDAKLMCTRAGGVITFEDSGQ</sequence>
<name>A0A5B8UJE2_9BACT</name>
<dbReference type="RefSeq" id="WP_146788322.1">
    <property type="nucleotide sequence ID" value="NZ_BAABIO010000003.1"/>
</dbReference>
<dbReference type="InterPro" id="IPR025460">
    <property type="entry name" value="DUF4280"/>
</dbReference>
<dbReference type="AlphaFoldDB" id="A0A5B8UJE2"/>
<organism evidence="1 2">
    <name type="scientific">Flavisolibacter ginsenosidimutans</name>
    <dbReference type="NCBI Taxonomy" id="661481"/>
    <lineage>
        <taxon>Bacteria</taxon>
        <taxon>Pseudomonadati</taxon>
        <taxon>Bacteroidota</taxon>
        <taxon>Chitinophagia</taxon>
        <taxon>Chitinophagales</taxon>
        <taxon>Chitinophagaceae</taxon>
        <taxon>Flavisolibacter</taxon>
    </lineage>
</organism>
<gene>
    <name evidence="1" type="ORF">FSB75_13240</name>
</gene>
<accession>A0A5B8UJE2</accession>